<organism evidence="3">
    <name type="scientific">Streptomyces sp. SID14436</name>
    <dbReference type="NCBI Taxonomy" id="2706070"/>
    <lineage>
        <taxon>Bacteria</taxon>
        <taxon>Bacillati</taxon>
        <taxon>Actinomycetota</taxon>
        <taxon>Actinomycetes</taxon>
        <taxon>Kitasatosporales</taxon>
        <taxon>Streptomycetaceae</taxon>
        <taxon>Streptomyces</taxon>
    </lineage>
</organism>
<reference evidence="3" key="1">
    <citation type="submission" date="2020-01" db="EMBL/GenBank/DDBJ databases">
        <title>Insect and environment-associated Actinomycetes.</title>
        <authorList>
            <person name="Currrie C."/>
            <person name="Chevrette M."/>
            <person name="Carlson C."/>
            <person name="Stubbendieck R."/>
            <person name="Wendt-Pienkowski E."/>
        </authorList>
    </citation>
    <scope>NUCLEOTIDE SEQUENCE</scope>
    <source>
        <strain evidence="3">SID14436</strain>
    </source>
</reference>
<protein>
    <submittedName>
        <fullName evidence="3">Isochorismatase family protein</fullName>
    </submittedName>
</protein>
<dbReference type="InterPro" id="IPR000868">
    <property type="entry name" value="Isochorismatase-like_dom"/>
</dbReference>
<feature type="domain" description="Isochorismatase-like" evidence="2">
    <location>
        <begin position="3"/>
        <end position="140"/>
    </location>
</feature>
<dbReference type="PANTHER" id="PTHR43540">
    <property type="entry name" value="PEROXYUREIDOACRYLATE/UREIDOACRYLATE AMIDOHYDROLASE-RELATED"/>
    <property type="match status" value="1"/>
</dbReference>
<dbReference type="InterPro" id="IPR050272">
    <property type="entry name" value="Isochorismatase-like_hydrls"/>
</dbReference>
<sequence length="191" mass="20951">MTTALVLVDLQVGLLAGEEAVPEADSLLGRLRPLAERARALGIPVVHVQDDDLGEVGSEEWRIDPRLGAQDDDLRVRKAECDAFHETELDELLRARGVRHLVVAGLTTELCIDSTCRKAVTLGYDVTLVSDGHSTPSDHLPVQAIVDHHHRILDGYGVYINRRPYEIRLQSAAEVDFVAPEEPEPQAVGTP</sequence>
<evidence type="ECO:0000313" key="3">
    <source>
        <dbReference type="EMBL" id="NEA89134.1"/>
    </source>
</evidence>
<dbReference type="Gene3D" id="3.40.50.850">
    <property type="entry name" value="Isochorismatase-like"/>
    <property type="match status" value="1"/>
</dbReference>
<accession>A0A6G3R0Z5</accession>
<dbReference type="AlphaFoldDB" id="A0A6G3R0Z5"/>
<name>A0A6G3R0Z5_9ACTN</name>
<dbReference type="Pfam" id="PF00857">
    <property type="entry name" value="Isochorismatase"/>
    <property type="match status" value="1"/>
</dbReference>
<dbReference type="RefSeq" id="WP_164338694.1">
    <property type="nucleotide sequence ID" value="NZ_JAAGMD010000677.1"/>
</dbReference>
<gene>
    <name evidence="3" type="ORF">G3I53_24580</name>
</gene>
<dbReference type="EMBL" id="JAAGMD010000677">
    <property type="protein sequence ID" value="NEA89134.1"/>
    <property type="molecule type" value="Genomic_DNA"/>
</dbReference>
<keyword evidence="1" id="KW-0378">Hydrolase</keyword>
<dbReference type="PANTHER" id="PTHR43540:SF14">
    <property type="entry name" value="ISOCHORISMATASE"/>
    <property type="match status" value="1"/>
</dbReference>
<dbReference type="InterPro" id="IPR036380">
    <property type="entry name" value="Isochorismatase-like_sf"/>
</dbReference>
<comment type="caution">
    <text evidence="3">The sequence shown here is derived from an EMBL/GenBank/DDBJ whole genome shotgun (WGS) entry which is preliminary data.</text>
</comment>
<proteinExistence type="predicted"/>
<evidence type="ECO:0000259" key="2">
    <source>
        <dbReference type="Pfam" id="PF00857"/>
    </source>
</evidence>
<dbReference type="GO" id="GO:0016787">
    <property type="term" value="F:hydrolase activity"/>
    <property type="evidence" value="ECO:0007669"/>
    <property type="project" value="UniProtKB-KW"/>
</dbReference>
<dbReference type="SUPFAM" id="SSF52499">
    <property type="entry name" value="Isochorismatase-like hydrolases"/>
    <property type="match status" value="1"/>
</dbReference>
<evidence type="ECO:0000256" key="1">
    <source>
        <dbReference type="ARBA" id="ARBA00022801"/>
    </source>
</evidence>